<evidence type="ECO:0000256" key="1">
    <source>
        <dbReference type="SAM" id="Phobius"/>
    </source>
</evidence>
<protein>
    <submittedName>
        <fullName evidence="2">Cadmium resistance transporter</fullName>
    </submittedName>
</protein>
<evidence type="ECO:0000313" key="2">
    <source>
        <dbReference type="EMBL" id="WXA91315.1"/>
    </source>
</evidence>
<keyword evidence="1" id="KW-1133">Transmembrane helix</keyword>
<proteinExistence type="predicted"/>
<reference evidence="2 3" key="1">
    <citation type="submission" date="2021-12" db="EMBL/GenBank/DDBJ databases">
        <title>Discovery of the Pendulisporaceae a myxobacterial family with distinct sporulation behavior and unique specialized metabolism.</title>
        <authorList>
            <person name="Garcia R."/>
            <person name="Popoff A."/>
            <person name="Bader C.D."/>
            <person name="Loehr J."/>
            <person name="Walesch S."/>
            <person name="Walt C."/>
            <person name="Boldt J."/>
            <person name="Bunk B."/>
            <person name="Haeckl F.J.F.P.J."/>
            <person name="Gunesch A.P."/>
            <person name="Birkelbach J."/>
            <person name="Nuebel U."/>
            <person name="Pietschmann T."/>
            <person name="Bach T."/>
            <person name="Mueller R."/>
        </authorList>
    </citation>
    <scope>NUCLEOTIDE SEQUENCE [LARGE SCALE GENOMIC DNA]</scope>
    <source>
        <strain evidence="2 3">MSr12523</strain>
    </source>
</reference>
<dbReference type="Proteomes" id="UP001379533">
    <property type="component" value="Chromosome"/>
</dbReference>
<dbReference type="RefSeq" id="WP_394841935.1">
    <property type="nucleotide sequence ID" value="NZ_CP089982.1"/>
</dbReference>
<accession>A0ABZ2K173</accession>
<feature type="transmembrane region" description="Helical" evidence="1">
    <location>
        <begin position="44"/>
        <end position="65"/>
    </location>
</feature>
<evidence type="ECO:0000313" key="3">
    <source>
        <dbReference type="Proteomes" id="UP001379533"/>
    </source>
</evidence>
<gene>
    <name evidence="2" type="ORF">LZC95_33275</name>
</gene>
<dbReference type="Pfam" id="PF03596">
    <property type="entry name" value="Cad"/>
    <property type="match status" value="1"/>
</dbReference>
<keyword evidence="1" id="KW-0472">Membrane</keyword>
<feature type="transmembrane region" description="Helical" evidence="1">
    <location>
        <begin position="177"/>
        <end position="195"/>
    </location>
</feature>
<dbReference type="InterPro" id="IPR004676">
    <property type="entry name" value="Cd-R_transporter"/>
</dbReference>
<keyword evidence="1" id="KW-0812">Transmembrane</keyword>
<keyword evidence="3" id="KW-1185">Reference proteome</keyword>
<dbReference type="EMBL" id="CP089982">
    <property type="protein sequence ID" value="WXA91315.1"/>
    <property type="molecule type" value="Genomic_DNA"/>
</dbReference>
<feature type="transmembrane region" description="Helical" evidence="1">
    <location>
        <begin position="143"/>
        <end position="165"/>
    </location>
</feature>
<sequence>MSKLVALVGLALALFVATNLDDIFLLLGFFADRRYRRWQIVLGQYLGVGAIVALSLGGAFAAVAIPARYIGLLGVFPFGLGVKNLVSSLRSHPARSEPATAPSASHVASVASVASVALVTLANGGDNIAAYVPVFATRKPHELAVIVACFAVMTAVWCMAGSFLVNHRTLGAPIRRYGQVLLPWVLMALGVYIFVSAR</sequence>
<organism evidence="2 3">
    <name type="scientific">Pendulispora brunnea</name>
    <dbReference type="NCBI Taxonomy" id="2905690"/>
    <lineage>
        <taxon>Bacteria</taxon>
        <taxon>Pseudomonadati</taxon>
        <taxon>Myxococcota</taxon>
        <taxon>Myxococcia</taxon>
        <taxon>Myxococcales</taxon>
        <taxon>Sorangiineae</taxon>
        <taxon>Pendulisporaceae</taxon>
        <taxon>Pendulispora</taxon>
    </lineage>
</organism>
<name>A0ABZ2K173_9BACT</name>